<feature type="transmembrane region" description="Helical" evidence="5">
    <location>
        <begin position="162"/>
        <end position="181"/>
    </location>
</feature>
<sequence length="307" mass="32048">MSTSSSAPISVRMGASDWAQLLLLSLIWGMSFFLIAIAVRGLPVLTVVAARVLVAAVVLWAYVLLSGRSIPRDPKLWLAFLVIGALNNVIPFSLISWGQTQIPSGLASILNAVTPLSTVLVTAMFLADERPTPAKIAGVVLGLGGVAIMMGLDTLAGHRLAILPQIAVLGATLSYACAGTFGRRFARMGIDPIVTAAGMVTGSSILLVPVALLIDGPPPVASVQAWGAVLIMGTICTGLAYVLYFNVLARAGATNISLVTFLVPVSAILLGWLFLEEELNAAHVFGMVTIAAGLLLIDGRLKLRRKG</sequence>
<feature type="domain" description="EamA" evidence="6">
    <location>
        <begin position="166"/>
        <end position="297"/>
    </location>
</feature>
<feature type="transmembrane region" description="Helical" evidence="5">
    <location>
        <begin position="109"/>
        <end position="127"/>
    </location>
</feature>
<dbReference type="PANTHER" id="PTHR32322:SF9">
    <property type="entry name" value="AMINO-ACID METABOLITE EFFLUX PUMP-RELATED"/>
    <property type="match status" value="1"/>
</dbReference>
<evidence type="ECO:0000256" key="3">
    <source>
        <dbReference type="ARBA" id="ARBA00022989"/>
    </source>
</evidence>
<gene>
    <name evidence="7" type="ORF">IQ24_00614</name>
</gene>
<evidence type="ECO:0000256" key="4">
    <source>
        <dbReference type="ARBA" id="ARBA00023136"/>
    </source>
</evidence>
<evidence type="ECO:0000259" key="6">
    <source>
        <dbReference type="Pfam" id="PF00892"/>
    </source>
</evidence>
<accession>A0A562NXV3</accession>
<feature type="domain" description="EamA" evidence="6">
    <location>
        <begin position="21"/>
        <end position="150"/>
    </location>
</feature>
<evidence type="ECO:0000313" key="7">
    <source>
        <dbReference type="EMBL" id="TWI36830.1"/>
    </source>
</evidence>
<protein>
    <submittedName>
        <fullName evidence="7">EamA domain-containing membrane protein RarD</fullName>
    </submittedName>
</protein>
<keyword evidence="8" id="KW-1185">Reference proteome</keyword>
<feature type="transmembrane region" description="Helical" evidence="5">
    <location>
        <begin position="226"/>
        <end position="244"/>
    </location>
</feature>
<feature type="transmembrane region" description="Helical" evidence="5">
    <location>
        <begin position="21"/>
        <end position="39"/>
    </location>
</feature>
<evidence type="ECO:0000256" key="2">
    <source>
        <dbReference type="ARBA" id="ARBA00022692"/>
    </source>
</evidence>
<comment type="subcellular location">
    <subcellularLocation>
        <location evidence="1">Membrane</location>
        <topology evidence="1">Multi-pass membrane protein</topology>
    </subcellularLocation>
</comment>
<dbReference type="Pfam" id="PF00892">
    <property type="entry name" value="EamA"/>
    <property type="match status" value="2"/>
</dbReference>
<feature type="transmembrane region" description="Helical" evidence="5">
    <location>
        <begin position="136"/>
        <end position="156"/>
    </location>
</feature>
<organism evidence="7 8">
    <name type="scientific">Paracoccus sulfuroxidans</name>
    <dbReference type="NCBI Taxonomy" id="384678"/>
    <lineage>
        <taxon>Bacteria</taxon>
        <taxon>Pseudomonadati</taxon>
        <taxon>Pseudomonadota</taxon>
        <taxon>Alphaproteobacteria</taxon>
        <taxon>Rhodobacterales</taxon>
        <taxon>Paracoccaceae</taxon>
        <taxon>Paracoccus</taxon>
    </lineage>
</organism>
<feature type="transmembrane region" description="Helical" evidence="5">
    <location>
        <begin position="256"/>
        <end position="275"/>
    </location>
</feature>
<dbReference type="Proteomes" id="UP000316225">
    <property type="component" value="Unassembled WGS sequence"/>
</dbReference>
<comment type="caution">
    <text evidence="7">The sequence shown here is derived from an EMBL/GenBank/DDBJ whole genome shotgun (WGS) entry which is preliminary data.</text>
</comment>
<evidence type="ECO:0000313" key="8">
    <source>
        <dbReference type="Proteomes" id="UP000316225"/>
    </source>
</evidence>
<dbReference type="AlphaFoldDB" id="A0A562NXV3"/>
<dbReference type="InterPro" id="IPR050638">
    <property type="entry name" value="AA-Vitamin_Transporters"/>
</dbReference>
<keyword evidence="4 5" id="KW-0472">Membrane</keyword>
<feature type="transmembrane region" description="Helical" evidence="5">
    <location>
        <begin position="45"/>
        <end position="65"/>
    </location>
</feature>
<feature type="transmembrane region" description="Helical" evidence="5">
    <location>
        <begin position="281"/>
        <end position="297"/>
    </location>
</feature>
<keyword evidence="3 5" id="KW-1133">Transmembrane helix</keyword>
<name>A0A562NXV3_9RHOB</name>
<dbReference type="Gene3D" id="1.10.3730.20">
    <property type="match status" value="1"/>
</dbReference>
<dbReference type="RefSeq" id="WP_242007896.1">
    <property type="nucleotide sequence ID" value="NZ_VLKU01000002.1"/>
</dbReference>
<feature type="transmembrane region" description="Helical" evidence="5">
    <location>
        <begin position="193"/>
        <end position="214"/>
    </location>
</feature>
<dbReference type="GO" id="GO:0016020">
    <property type="term" value="C:membrane"/>
    <property type="evidence" value="ECO:0007669"/>
    <property type="project" value="UniProtKB-SubCell"/>
</dbReference>
<dbReference type="SUPFAM" id="SSF103481">
    <property type="entry name" value="Multidrug resistance efflux transporter EmrE"/>
    <property type="match status" value="2"/>
</dbReference>
<dbReference type="InterPro" id="IPR000620">
    <property type="entry name" value="EamA_dom"/>
</dbReference>
<evidence type="ECO:0000256" key="5">
    <source>
        <dbReference type="SAM" id="Phobius"/>
    </source>
</evidence>
<feature type="transmembrane region" description="Helical" evidence="5">
    <location>
        <begin position="77"/>
        <end position="97"/>
    </location>
</feature>
<dbReference type="PANTHER" id="PTHR32322">
    <property type="entry name" value="INNER MEMBRANE TRANSPORTER"/>
    <property type="match status" value="1"/>
</dbReference>
<proteinExistence type="predicted"/>
<reference evidence="7 8" key="1">
    <citation type="journal article" date="2015" name="Stand. Genomic Sci.">
        <title>Genomic Encyclopedia of Bacterial and Archaeal Type Strains, Phase III: the genomes of soil and plant-associated and newly described type strains.</title>
        <authorList>
            <person name="Whitman W.B."/>
            <person name="Woyke T."/>
            <person name="Klenk H.P."/>
            <person name="Zhou Y."/>
            <person name="Lilburn T.G."/>
            <person name="Beck B.J."/>
            <person name="De Vos P."/>
            <person name="Vandamme P."/>
            <person name="Eisen J.A."/>
            <person name="Garrity G."/>
            <person name="Hugenholtz P."/>
            <person name="Kyrpides N.C."/>
        </authorList>
    </citation>
    <scope>NUCLEOTIDE SEQUENCE [LARGE SCALE GENOMIC DNA]</scope>
    <source>
        <strain evidence="7 8">CGMCC 1.5364</strain>
    </source>
</reference>
<keyword evidence="2 5" id="KW-0812">Transmembrane</keyword>
<evidence type="ECO:0000256" key="1">
    <source>
        <dbReference type="ARBA" id="ARBA00004141"/>
    </source>
</evidence>
<dbReference type="InterPro" id="IPR037185">
    <property type="entry name" value="EmrE-like"/>
</dbReference>
<dbReference type="EMBL" id="VLKU01000002">
    <property type="protein sequence ID" value="TWI36830.1"/>
    <property type="molecule type" value="Genomic_DNA"/>
</dbReference>